<accession>A0ABM1LC50</accession>
<evidence type="ECO:0000256" key="5">
    <source>
        <dbReference type="ARBA" id="ARBA00022548"/>
    </source>
</evidence>
<feature type="signal peptide" evidence="13">
    <location>
        <begin position="1"/>
        <end position="19"/>
    </location>
</feature>
<keyword evidence="11" id="KW-1207">Sterol metabolism</keyword>
<dbReference type="RefSeq" id="XP_015283537.1">
    <property type="nucleotide sequence ID" value="XM_015428051.1"/>
</dbReference>
<reference evidence="15" key="1">
    <citation type="submission" date="2025-08" db="UniProtKB">
        <authorList>
            <consortium name="RefSeq"/>
        </authorList>
    </citation>
    <scope>IDENTIFICATION</scope>
</reference>
<sequence length="272" mass="31068">MRGISVTTLVLLFLAGTQARHFWQQDEPPQSPVQHLKEQFHAYLESAKASAKEVIAQLDASNFGQRFDLDLGTKVEMVAAVAEQLREQLAPSYQAMRERIHSDYEELTADLAPIKAKVMPLFDDLNANLQEVGQAYYAKVTPLVEEWRESARQDMDSLRSKMEPISAQLRDKVRVLVADFRQKAAPFMEEARQAMRQKAQQLQERAVPRVQEIRTIVQEQIASLHEAAAPIVETLRHKMGPLLKNVEERLVSLLETLQRNLDQESTQQQQQS</sequence>
<keyword evidence="7" id="KW-0677">Repeat</keyword>
<dbReference type="PANTHER" id="PTHR18976">
    <property type="entry name" value="APOLIPOPROTEIN"/>
    <property type="match status" value="1"/>
</dbReference>
<dbReference type="Gene3D" id="6.10.140.380">
    <property type="match status" value="1"/>
</dbReference>
<evidence type="ECO:0000256" key="8">
    <source>
        <dbReference type="ARBA" id="ARBA00022850"/>
    </source>
</evidence>
<keyword evidence="8" id="KW-0345">HDL</keyword>
<gene>
    <name evidence="15" type="primary">APOA1</name>
</gene>
<evidence type="ECO:0000256" key="11">
    <source>
        <dbReference type="ARBA" id="ARBA00023166"/>
    </source>
</evidence>
<keyword evidence="14" id="KW-1185">Reference proteome</keyword>
<organism evidence="14 15">
    <name type="scientific">Gekko japonicus</name>
    <name type="common">Schlegel's Japanese gecko</name>
    <dbReference type="NCBI Taxonomy" id="146911"/>
    <lineage>
        <taxon>Eukaryota</taxon>
        <taxon>Metazoa</taxon>
        <taxon>Chordata</taxon>
        <taxon>Craniata</taxon>
        <taxon>Vertebrata</taxon>
        <taxon>Euteleostomi</taxon>
        <taxon>Lepidosauria</taxon>
        <taxon>Squamata</taxon>
        <taxon>Bifurcata</taxon>
        <taxon>Gekkota</taxon>
        <taxon>Gekkonidae</taxon>
        <taxon>Gekkoninae</taxon>
        <taxon>Gekko</taxon>
    </lineage>
</organism>
<dbReference type="Gene3D" id="1.20.120.20">
    <property type="entry name" value="Apolipoprotein"/>
    <property type="match status" value="1"/>
</dbReference>
<name>A0ABM1LC50_GEKJA</name>
<keyword evidence="6 13" id="KW-0732">Signal</keyword>
<evidence type="ECO:0000256" key="6">
    <source>
        <dbReference type="ARBA" id="ARBA00022729"/>
    </source>
</evidence>
<proteinExistence type="inferred from homology"/>
<evidence type="ECO:0000313" key="14">
    <source>
        <dbReference type="Proteomes" id="UP000694871"/>
    </source>
</evidence>
<feature type="chain" id="PRO_5045899924" evidence="13">
    <location>
        <begin position="20"/>
        <end position="272"/>
    </location>
</feature>
<keyword evidence="5" id="KW-0153">Cholesterol metabolism</keyword>
<keyword evidence="9" id="KW-0445">Lipid transport</keyword>
<dbReference type="GeneID" id="107124564"/>
<keyword evidence="10" id="KW-0443">Lipid metabolism</keyword>
<keyword evidence="12" id="KW-0753">Steroid metabolism</keyword>
<evidence type="ECO:0000313" key="15">
    <source>
        <dbReference type="RefSeq" id="XP_015283537.1"/>
    </source>
</evidence>
<comment type="similarity">
    <text evidence="2">Belongs to the apolipoprotein A1/A4/E family.</text>
</comment>
<evidence type="ECO:0000256" key="4">
    <source>
        <dbReference type="ARBA" id="ARBA00022525"/>
    </source>
</evidence>
<dbReference type="Proteomes" id="UP000694871">
    <property type="component" value="Unplaced"/>
</dbReference>
<evidence type="ECO:0000256" key="10">
    <source>
        <dbReference type="ARBA" id="ARBA00023098"/>
    </source>
</evidence>
<comment type="subcellular location">
    <subcellularLocation>
        <location evidence="1">Secreted</location>
    </subcellularLocation>
</comment>
<dbReference type="InterPro" id="IPR050163">
    <property type="entry name" value="Apolipoprotein_A1/A4/E"/>
</dbReference>
<protein>
    <submittedName>
        <fullName evidence="15">Apolipoprotein A-I</fullName>
    </submittedName>
</protein>
<evidence type="ECO:0000256" key="1">
    <source>
        <dbReference type="ARBA" id="ARBA00004613"/>
    </source>
</evidence>
<evidence type="ECO:0000256" key="2">
    <source>
        <dbReference type="ARBA" id="ARBA00008788"/>
    </source>
</evidence>
<evidence type="ECO:0000256" key="3">
    <source>
        <dbReference type="ARBA" id="ARBA00022448"/>
    </source>
</evidence>
<evidence type="ECO:0000256" key="12">
    <source>
        <dbReference type="ARBA" id="ARBA00023221"/>
    </source>
</evidence>
<dbReference type="Gene3D" id="1.20.5.20">
    <property type="match status" value="1"/>
</dbReference>
<dbReference type="Pfam" id="PF01442">
    <property type="entry name" value="Apolipoprotein"/>
    <property type="match status" value="1"/>
</dbReference>
<dbReference type="SUPFAM" id="SSF58113">
    <property type="entry name" value="Apolipoprotein A-I"/>
    <property type="match status" value="1"/>
</dbReference>
<evidence type="ECO:0000256" key="7">
    <source>
        <dbReference type="ARBA" id="ARBA00022737"/>
    </source>
</evidence>
<evidence type="ECO:0000256" key="13">
    <source>
        <dbReference type="SAM" id="SignalP"/>
    </source>
</evidence>
<keyword evidence="4" id="KW-0964">Secreted</keyword>
<keyword evidence="3" id="KW-0813">Transport</keyword>
<evidence type="ECO:0000256" key="9">
    <source>
        <dbReference type="ARBA" id="ARBA00023055"/>
    </source>
</evidence>
<dbReference type="PANTHER" id="PTHR18976:SF11">
    <property type="entry name" value="APOLIPOPROTEIN A-I"/>
    <property type="match status" value="1"/>
</dbReference>
<dbReference type="InterPro" id="IPR000074">
    <property type="entry name" value="ApoA_E"/>
</dbReference>